<keyword evidence="3" id="KW-1185">Reference proteome</keyword>
<name>A0AAD9U869_9ROSI</name>
<protein>
    <recommendedName>
        <fullName evidence="1">Zinc finger PMZ-type domain-containing protein</fullName>
    </recommendedName>
</protein>
<evidence type="ECO:0000313" key="3">
    <source>
        <dbReference type="Proteomes" id="UP001280121"/>
    </source>
</evidence>
<sequence>MKDVSMLFKQAWKVYRKAEFKEVMLKMMKIKRIAFQDLRNVWPKRWSRAYYLVRRYRLMTSSIAMNSCLVHVRQMPITTMVEFIREMLQKWFYKRQTKAKKTRTQLSPWANFNVNDGIKYGLVNRSEKSCSCMKFQVDKLSRRHALTTIRLLSSYSIVS</sequence>
<reference evidence="2" key="1">
    <citation type="journal article" date="2023" name="Plant J.">
        <title>Genome sequences and population genomics provide insights into the demographic history, inbreeding, and mutation load of two 'living fossil' tree species of Dipteronia.</title>
        <authorList>
            <person name="Feng Y."/>
            <person name="Comes H.P."/>
            <person name="Chen J."/>
            <person name="Zhu S."/>
            <person name="Lu R."/>
            <person name="Zhang X."/>
            <person name="Li P."/>
            <person name="Qiu J."/>
            <person name="Olsen K.M."/>
            <person name="Qiu Y."/>
        </authorList>
    </citation>
    <scope>NUCLEOTIDE SEQUENCE</scope>
    <source>
        <strain evidence="2">KIB01</strain>
    </source>
</reference>
<gene>
    <name evidence="2" type="ORF">Ddye_017210</name>
</gene>
<accession>A0AAD9U869</accession>
<dbReference type="GO" id="GO:0008270">
    <property type="term" value="F:zinc ion binding"/>
    <property type="evidence" value="ECO:0007669"/>
    <property type="project" value="InterPro"/>
</dbReference>
<evidence type="ECO:0000313" key="2">
    <source>
        <dbReference type="EMBL" id="KAK2649721.1"/>
    </source>
</evidence>
<dbReference type="SMART" id="SM00575">
    <property type="entry name" value="ZnF_PMZ"/>
    <property type="match status" value="1"/>
</dbReference>
<evidence type="ECO:0000259" key="1">
    <source>
        <dbReference type="SMART" id="SM00575"/>
    </source>
</evidence>
<dbReference type="InterPro" id="IPR006564">
    <property type="entry name" value="Znf_PMZ"/>
</dbReference>
<dbReference type="PANTHER" id="PTHR31973:SF195">
    <property type="entry name" value="MUDR FAMILY TRANSPOSASE"/>
    <property type="match status" value="1"/>
</dbReference>
<organism evidence="2 3">
    <name type="scientific">Dipteronia dyeriana</name>
    <dbReference type="NCBI Taxonomy" id="168575"/>
    <lineage>
        <taxon>Eukaryota</taxon>
        <taxon>Viridiplantae</taxon>
        <taxon>Streptophyta</taxon>
        <taxon>Embryophyta</taxon>
        <taxon>Tracheophyta</taxon>
        <taxon>Spermatophyta</taxon>
        <taxon>Magnoliopsida</taxon>
        <taxon>eudicotyledons</taxon>
        <taxon>Gunneridae</taxon>
        <taxon>Pentapetalae</taxon>
        <taxon>rosids</taxon>
        <taxon>malvids</taxon>
        <taxon>Sapindales</taxon>
        <taxon>Sapindaceae</taxon>
        <taxon>Hippocastanoideae</taxon>
        <taxon>Acereae</taxon>
        <taxon>Dipteronia</taxon>
    </lineage>
</organism>
<feature type="domain" description="Zinc finger PMZ-type" evidence="1">
    <location>
        <begin position="128"/>
        <end position="155"/>
    </location>
</feature>
<dbReference type="AlphaFoldDB" id="A0AAD9U869"/>
<dbReference type="EMBL" id="JANJYI010000005">
    <property type="protein sequence ID" value="KAK2649721.1"/>
    <property type="molecule type" value="Genomic_DNA"/>
</dbReference>
<dbReference type="PANTHER" id="PTHR31973">
    <property type="entry name" value="POLYPROTEIN, PUTATIVE-RELATED"/>
    <property type="match status" value="1"/>
</dbReference>
<proteinExistence type="predicted"/>
<comment type="caution">
    <text evidence="2">The sequence shown here is derived from an EMBL/GenBank/DDBJ whole genome shotgun (WGS) entry which is preliminary data.</text>
</comment>
<dbReference type="Proteomes" id="UP001280121">
    <property type="component" value="Unassembled WGS sequence"/>
</dbReference>